<evidence type="ECO:0000256" key="1">
    <source>
        <dbReference type="SAM" id="MobiDB-lite"/>
    </source>
</evidence>
<feature type="transmembrane region" description="Helical" evidence="2">
    <location>
        <begin position="7"/>
        <end position="28"/>
    </location>
</feature>
<keyword evidence="2" id="KW-0472">Membrane</keyword>
<protein>
    <submittedName>
        <fullName evidence="3">Uncharacterized protein</fullName>
    </submittedName>
</protein>
<evidence type="ECO:0000313" key="3">
    <source>
        <dbReference type="EMBL" id="OGK16288.1"/>
    </source>
</evidence>
<accession>A0A1F7GBK0</accession>
<name>A0A1F7GBK0_9BACT</name>
<keyword evidence="2" id="KW-0812">Transmembrane</keyword>
<dbReference type="EMBL" id="MFZF01000018">
    <property type="protein sequence ID" value="OGK16288.1"/>
    <property type="molecule type" value="Genomic_DNA"/>
</dbReference>
<keyword evidence="2" id="KW-1133">Transmembrane helix</keyword>
<organism evidence="3 4">
    <name type="scientific">Candidatus Roizmanbacteria bacterium RIFCSPHIGHO2_01_FULL_39_12b</name>
    <dbReference type="NCBI Taxonomy" id="1802030"/>
    <lineage>
        <taxon>Bacteria</taxon>
        <taxon>Candidatus Roizmaniibacteriota</taxon>
    </lineage>
</organism>
<feature type="region of interest" description="Disordered" evidence="1">
    <location>
        <begin position="34"/>
        <end position="58"/>
    </location>
</feature>
<proteinExistence type="predicted"/>
<dbReference type="AlphaFoldDB" id="A0A1F7GBK0"/>
<sequence length="109" mass="11235">MSGEREFKVGLGVGCGVSAILVALALFLGRCSGNSPSSTGETLAPPRPPSSAPTDVPLLDILAPSKPKQCQAGGVTRNVHDTAMLNDTPVKCVEFPSGDVGWMTIENDP</sequence>
<dbReference type="Proteomes" id="UP000178372">
    <property type="component" value="Unassembled WGS sequence"/>
</dbReference>
<evidence type="ECO:0000256" key="2">
    <source>
        <dbReference type="SAM" id="Phobius"/>
    </source>
</evidence>
<reference evidence="3 4" key="1">
    <citation type="journal article" date="2016" name="Nat. Commun.">
        <title>Thousands of microbial genomes shed light on interconnected biogeochemical processes in an aquifer system.</title>
        <authorList>
            <person name="Anantharaman K."/>
            <person name="Brown C.T."/>
            <person name="Hug L.A."/>
            <person name="Sharon I."/>
            <person name="Castelle C.J."/>
            <person name="Probst A.J."/>
            <person name="Thomas B.C."/>
            <person name="Singh A."/>
            <person name="Wilkins M.J."/>
            <person name="Karaoz U."/>
            <person name="Brodie E.L."/>
            <person name="Williams K.H."/>
            <person name="Hubbard S.S."/>
            <person name="Banfield J.F."/>
        </authorList>
    </citation>
    <scope>NUCLEOTIDE SEQUENCE [LARGE SCALE GENOMIC DNA]</scope>
</reference>
<gene>
    <name evidence="3" type="ORF">A2690_02790</name>
</gene>
<evidence type="ECO:0000313" key="4">
    <source>
        <dbReference type="Proteomes" id="UP000178372"/>
    </source>
</evidence>
<comment type="caution">
    <text evidence="3">The sequence shown here is derived from an EMBL/GenBank/DDBJ whole genome shotgun (WGS) entry which is preliminary data.</text>
</comment>